<dbReference type="Proteomes" id="UP000326877">
    <property type="component" value="Unassembled WGS sequence"/>
</dbReference>
<feature type="region of interest" description="Disordered" evidence="1">
    <location>
        <begin position="119"/>
        <end position="144"/>
    </location>
</feature>
<sequence>MALPRDSSASDILALTKLAWNLYHNCYLIILVNELASLQGALRVLRDDVNSNSSFFENRHMGVGDGTQFWQRDKWITQREQIDDLNQRSWSTHATLAYPATHISSSTLARIELSMAEPLEQETSLQPPKHYPKGSVFSERRHSQKKTKISQLRCLCMLTQETYIPIRMNSLPNADTSARISASESILSGKSKWSTSTANTTSTFACDHLKRSISHNYIARRTGSRTSEPRHRRFPSSECAQLEIYPALQEESFSDDRSDPLAQVQELNNTAVTNLLRPLRYEPRDKLHQPDPEPKRKFNALVQDELAIKRLNRSDWLQVAFWWLLKTRATLASSDRLSHRLGPPGHQAYADLSYILYDIVLTNASSNVIPTNRKARSFHRKLSFDQGIKEELARFTSVDVPEYSAIHSQSLKIWEPLQPEEAVEKGDNSIISLSNVRWVTVDLEDAGDEEKVFYRTLVNAGIGSKRLRMRTKGAPYMLLLSTREGESEPKIPICNQSGTISLQRDCLYSGFSGLKISEPVLLRFDTRSVSVCFQHKSDLQYFINLPKAYFDVVWQREPMDSGQFAETIIFKSSVEKSMNPPIFHKSCEMRILERSYERHGNLFGSNGQVRAKKGQRKQMAIFILYTLMCMMKIAQTSDSDFEKAILSISSGYVYNVVNSSENQKQYKAILLILSRLNWKYGSIYYVYRDTDYIYHHRALRVRFPRIFYTDYISSHVDRLYPVDRPVSFSHCEKKPFLRSFVGSLANGYELLLSRRAVSLVTKGKSLFGPR</sequence>
<dbReference type="EMBL" id="ML735338">
    <property type="protein sequence ID" value="KAE8385322.1"/>
    <property type="molecule type" value="Genomic_DNA"/>
</dbReference>
<evidence type="ECO:0000313" key="2">
    <source>
        <dbReference type="EMBL" id="KAE8385322.1"/>
    </source>
</evidence>
<dbReference type="AlphaFoldDB" id="A0A5N7BU13"/>
<dbReference type="OrthoDB" id="3045089at2759"/>
<protein>
    <submittedName>
        <fullName evidence="2">Uncharacterized protein</fullName>
    </submittedName>
</protein>
<accession>A0A5N7BU13</accession>
<organism evidence="2">
    <name type="scientific">Petromyces alliaceus</name>
    <name type="common">Aspergillus alliaceus</name>
    <dbReference type="NCBI Taxonomy" id="209559"/>
    <lineage>
        <taxon>Eukaryota</taxon>
        <taxon>Fungi</taxon>
        <taxon>Dikarya</taxon>
        <taxon>Ascomycota</taxon>
        <taxon>Pezizomycotina</taxon>
        <taxon>Eurotiomycetes</taxon>
        <taxon>Eurotiomycetidae</taxon>
        <taxon>Eurotiales</taxon>
        <taxon>Aspergillaceae</taxon>
        <taxon>Aspergillus</taxon>
        <taxon>Aspergillus subgen. Circumdati</taxon>
    </lineage>
</organism>
<evidence type="ECO:0000256" key="1">
    <source>
        <dbReference type="SAM" id="MobiDB-lite"/>
    </source>
</evidence>
<proteinExistence type="predicted"/>
<reference evidence="2" key="1">
    <citation type="submission" date="2019-04" db="EMBL/GenBank/DDBJ databases">
        <title>Friends and foes A comparative genomics studyof 23 Aspergillus species from section Flavi.</title>
        <authorList>
            <consortium name="DOE Joint Genome Institute"/>
            <person name="Kjaerbolling I."/>
            <person name="Vesth T."/>
            <person name="Frisvad J.C."/>
            <person name="Nybo J.L."/>
            <person name="Theobald S."/>
            <person name="Kildgaard S."/>
            <person name="Isbrandt T."/>
            <person name="Kuo A."/>
            <person name="Sato A."/>
            <person name="Lyhne E.K."/>
            <person name="Kogle M.E."/>
            <person name="Wiebenga A."/>
            <person name="Kun R.S."/>
            <person name="Lubbers R.J."/>
            <person name="Makela M.R."/>
            <person name="Barry K."/>
            <person name="Chovatia M."/>
            <person name="Clum A."/>
            <person name="Daum C."/>
            <person name="Haridas S."/>
            <person name="He G."/>
            <person name="LaButti K."/>
            <person name="Lipzen A."/>
            <person name="Mondo S."/>
            <person name="Riley R."/>
            <person name="Salamov A."/>
            <person name="Simmons B.A."/>
            <person name="Magnuson J.K."/>
            <person name="Henrissat B."/>
            <person name="Mortensen U.H."/>
            <person name="Larsen T.O."/>
            <person name="Devries R.P."/>
            <person name="Grigoriev I.V."/>
            <person name="Machida M."/>
            <person name="Baker S.E."/>
            <person name="Andersen M.R."/>
        </authorList>
    </citation>
    <scope>NUCLEOTIDE SEQUENCE [LARGE SCALE GENOMIC DNA]</scope>
    <source>
        <strain evidence="2">IBT 14317</strain>
    </source>
</reference>
<gene>
    <name evidence="2" type="ORF">BDV23DRAFT_176335</name>
</gene>
<name>A0A5N7BU13_PETAA</name>